<dbReference type="EMBL" id="JAAMFM010000001">
    <property type="protein sequence ID" value="NVM93538.1"/>
    <property type="molecule type" value="Genomic_DNA"/>
</dbReference>
<evidence type="ECO:0000313" key="6">
    <source>
        <dbReference type="EMBL" id="NVM93538.1"/>
    </source>
</evidence>
<feature type="domain" description="Transcriptional regulator LacI/GalR-like sensor" evidence="5">
    <location>
        <begin position="140"/>
        <end position="236"/>
    </location>
</feature>
<evidence type="ECO:0000256" key="3">
    <source>
        <dbReference type="ARBA" id="ARBA00023163"/>
    </source>
</evidence>
<name>A0A7Y7IE04_9MICC</name>
<reference evidence="6 7" key="1">
    <citation type="submission" date="2020-02" db="EMBL/GenBank/DDBJ databases">
        <title>Genome sequence of strain AETb3-4.</title>
        <authorList>
            <person name="Gao J."/>
            <person name="Zhang X."/>
        </authorList>
    </citation>
    <scope>NUCLEOTIDE SEQUENCE [LARGE SCALE GENOMIC DNA]</scope>
    <source>
        <strain evidence="6 7">AETb3-4</strain>
    </source>
</reference>
<comment type="caution">
    <text evidence="6">The sequence shown here is derived from an EMBL/GenBank/DDBJ whole genome shotgun (WGS) entry which is preliminary data.</text>
</comment>
<evidence type="ECO:0000256" key="1">
    <source>
        <dbReference type="ARBA" id="ARBA00023015"/>
    </source>
</evidence>
<keyword evidence="1" id="KW-0805">Transcription regulation</keyword>
<dbReference type="CDD" id="cd06267">
    <property type="entry name" value="PBP1_LacI_sugar_binding-like"/>
    <property type="match status" value="1"/>
</dbReference>
<sequence>MAGRHGPREYRAAEALGYSPNRLASRLASRSTQTLGLLLDLHNPVFADMYDGVARRVADSRHQLMVAVGSTDVDDGRAAIKSLVDLRVDGIILAGFIGDPEQLLPMLHGTPAVVLSRDIDIPGIDYVHTDDLAGAAALLERPGPPPTAIFAYNDLSAVGAIEELVRRGLRVPQDVSVVGYDNSDLASSPLLGMTSVDPNSTGLGMAAAGLLLARLGGENAGEMPQGFTPTLVARTTSAAPPPSTGVAAASRGPHPLH</sequence>
<dbReference type="Pfam" id="PF13377">
    <property type="entry name" value="Peripla_BP_3"/>
    <property type="match status" value="1"/>
</dbReference>
<dbReference type="PANTHER" id="PTHR30146">
    <property type="entry name" value="LACI-RELATED TRANSCRIPTIONAL REPRESSOR"/>
    <property type="match status" value="1"/>
</dbReference>
<proteinExistence type="predicted"/>
<protein>
    <submittedName>
        <fullName evidence="6">LacI family transcriptional regulator</fullName>
    </submittedName>
</protein>
<dbReference type="GO" id="GO:0000976">
    <property type="term" value="F:transcription cis-regulatory region binding"/>
    <property type="evidence" value="ECO:0007669"/>
    <property type="project" value="TreeGrafter"/>
</dbReference>
<dbReference type="RefSeq" id="WP_176633260.1">
    <property type="nucleotide sequence ID" value="NZ_JAAMFM010000001.1"/>
</dbReference>
<keyword evidence="2" id="KW-0238">DNA-binding</keyword>
<evidence type="ECO:0000259" key="5">
    <source>
        <dbReference type="Pfam" id="PF13377"/>
    </source>
</evidence>
<dbReference type="InterPro" id="IPR046335">
    <property type="entry name" value="LacI/GalR-like_sensor"/>
</dbReference>
<dbReference type="Gene3D" id="3.40.50.2300">
    <property type="match status" value="3"/>
</dbReference>
<keyword evidence="3" id="KW-0804">Transcription</keyword>
<dbReference type="Proteomes" id="UP000543556">
    <property type="component" value="Unassembled WGS sequence"/>
</dbReference>
<gene>
    <name evidence="6" type="ORF">G6034_01195</name>
</gene>
<dbReference type="PANTHER" id="PTHR30146:SF109">
    <property type="entry name" value="HTH-TYPE TRANSCRIPTIONAL REGULATOR GALS"/>
    <property type="match status" value="1"/>
</dbReference>
<dbReference type="SUPFAM" id="SSF53822">
    <property type="entry name" value="Periplasmic binding protein-like I"/>
    <property type="match status" value="1"/>
</dbReference>
<evidence type="ECO:0000313" key="7">
    <source>
        <dbReference type="Proteomes" id="UP000543556"/>
    </source>
</evidence>
<accession>A0A7Y7IE04</accession>
<keyword evidence="7" id="KW-1185">Reference proteome</keyword>
<dbReference type="AlphaFoldDB" id="A0A7Y7IE04"/>
<evidence type="ECO:0000256" key="2">
    <source>
        <dbReference type="ARBA" id="ARBA00023125"/>
    </source>
</evidence>
<evidence type="ECO:0000256" key="4">
    <source>
        <dbReference type="SAM" id="MobiDB-lite"/>
    </source>
</evidence>
<organism evidence="6 7">
    <name type="scientific">Arthrobacter wenxiniae</name>
    <dbReference type="NCBI Taxonomy" id="2713570"/>
    <lineage>
        <taxon>Bacteria</taxon>
        <taxon>Bacillati</taxon>
        <taxon>Actinomycetota</taxon>
        <taxon>Actinomycetes</taxon>
        <taxon>Micrococcales</taxon>
        <taxon>Micrococcaceae</taxon>
        <taxon>Arthrobacter</taxon>
    </lineage>
</organism>
<dbReference type="InterPro" id="IPR028082">
    <property type="entry name" value="Peripla_BP_I"/>
</dbReference>
<dbReference type="GO" id="GO:0003700">
    <property type="term" value="F:DNA-binding transcription factor activity"/>
    <property type="evidence" value="ECO:0007669"/>
    <property type="project" value="TreeGrafter"/>
</dbReference>
<feature type="region of interest" description="Disordered" evidence="4">
    <location>
        <begin position="234"/>
        <end position="257"/>
    </location>
</feature>